<dbReference type="InterPro" id="IPR029016">
    <property type="entry name" value="GAF-like_dom_sf"/>
</dbReference>
<dbReference type="Gene3D" id="3.30.450.40">
    <property type="match status" value="1"/>
</dbReference>
<gene>
    <name evidence="6" type="ORF">EAX61_08150</name>
</gene>
<dbReference type="InterPro" id="IPR036097">
    <property type="entry name" value="HisK_dim/P_sf"/>
</dbReference>
<dbReference type="Pfam" id="PF02518">
    <property type="entry name" value="HATPase_c"/>
    <property type="match status" value="1"/>
</dbReference>
<reference evidence="6 7" key="1">
    <citation type="submission" date="2018-10" db="EMBL/GenBank/DDBJ databases">
        <title>Dokdonia luteus sp. nov., isolated from sea water.</title>
        <authorList>
            <person name="Zhou L.Y."/>
            <person name="Du Z.J."/>
        </authorList>
    </citation>
    <scope>NUCLEOTIDE SEQUENCE [LARGE SCALE GENOMIC DNA]</scope>
    <source>
        <strain evidence="6 7">SH27</strain>
    </source>
</reference>
<dbReference type="EC" id="2.7.13.3" evidence="2"/>
<proteinExistence type="predicted"/>
<dbReference type="PRINTS" id="PR00344">
    <property type="entry name" value="BCTRLSENSOR"/>
</dbReference>
<dbReference type="InterPro" id="IPR036890">
    <property type="entry name" value="HATPase_C_sf"/>
</dbReference>
<dbReference type="CDD" id="cd00075">
    <property type="entry name" value="HATPase"/>
    <property type="match status" value="1"/>
</dbReference>
<comment type="caution">
    <text evidence="6">The sequence shown here is derived from an EMBL/GenBank/DDBJ whole genome shotgun (WGS) entry which is preliminary data.</text>
</comment>
<evidence type="ECO:0000259" key="5">
    <source>
        <dbReference type="PROSITE" id="PS50109"/>
    </source>
</evidence>
<sequence length="398" mass="44901">MKRAPIPVHEDKRLEAVYSYKLLDTLPEKSYDAITSLASVLCDTPISLVTVMDAERNFLKSHLGVPFNESPRDISFCGHAIVEPEPIFIVEDARVDPRFADNPLVAEHNAIFYAGVPLRTNDGYALGTLCIYDTKPRKLTEVQKDGLHNLAHQTMELFEARLRNLQLEEVTEELQERNHQLQAFSNLIAHDLKSPVNSIVGLIRLIREDFEDTLTDDLNEYLHMIEKSSYSLSNYVENLHAHYKSKDLLNKPKVDVDFIVMIEDIKSLLLIKNEEIIVPTSIRLKGINESAVKQILVNLITNALKYNDKEQPEIRLKAQSSDSHYIFEISDNGMGISKESQERVFEMFKTAGVKDKSGNQGSGIGLATVKELVTKLGGTITLKSELEKGSTFTFTILK</sequence>
<evidence type="ECO:0000256" key="4">
    <source>
        <dbReference type="SAM" id="Coils"/>
    </source>
</evidence>
<dbReference type="SUPFAM" id="SSF55781">
    <property type="entry name" value="GAF domain-like"/>
    <property type="match status" value="1"/>
</dbReference>
<dbReference type="AlphaFoldDB" id="A0A3M0GQI9"/>
<protein>
    <recommendedName>
        <fullName evidence="2">histidine kinase</fullName>
        <ecNumber evidence="2">2.7.13.3</ecNumber>
    </recommendedName>
</protein>
<dbReference type="SMART" id="SM00387">
    <property type="entry name" value="HATPase_c"/>
    <property type="match status" value="1"/>
</dbReference>
<evidence type="ECO:0000256" key="1">
    <source>
        <dbReference type="ARBA" id="ARBA00000085"/>
    </source>
</evidence>
<evidence type="ECO:0000256" key="3">
    <source>
        <dbReference type="ARBA" id="ARBA00022553"/>
    </source>
</evidence>
<dbReference type="Gene3D" id="1.10.287.130">
    <property type="match status" value="1"/>
</dbReference>
<dbReference type="InterPro" id="IPR005467">
    <property type="entry name" value="His_kinase_dom"/>
</dbReference>
<keyword evidence="7" id="KW-1185">Reference proteome</keyword>
<dbReference type="Gene3D" id="3.30.565.10">
    <property type="entry name" value="Histidine kinase-like ATPase, C-terminal domain"/>
    <property type="match status" value="1"/>
</dbReference>
<dbReference type="PANTHER" id="PTHR43102:SF2">
    <property type="entry name" value="GAF DOMAIN-CONTAINING PROTEIN"/>
    <property type="match status" value="1"/>
</dbReference>
<keyword evidence="6" id="KW-0808">Transferase</keyword>
<dbReference type="InterPro" id="IPR003661">
    <property type="entry name" value="HisK_dim/P_dom"/>
</dbReference>
<dbReference type="SMART" id="SM00388">
    <property type="entry name" value="HisKA"/>
    <property type="match status" value="1"/>
</dbReference>
<comment type="catalytic activity">
    <reaction evidence="1">
        <text>ATP + protein L-histidine = ADP + protein N-phospho-L-histidine.</text>
        <dbReference type="EC" id="2.7.13.3"/>
    </reaction>
</comment>
<dbReference type="GO" id="GO:0000155">
    <property type="term" value="F:phosphorelay sensor kinase activity"/>
    <property type="evidence" value="ECO:0007669"/>
    <property type="project" value="InterPro"/>
</dbReference>
<evidence type="ECO:0000313" key="6">
    <source>
        <dbReference type="EMBL" id="RMB59546.1"/>
    </source>
</evidence>
<dbReference type="CDD" id="cd00082">
    <property type="entry name" value="HisKA"/>
    <property type="match status" value="1"/>
</dbReference>
<evidence type="ECO:0000313" key="7">
    <source>
        <dbReference type="Proteomes" id="UP000281985"/>
    </source>
</evidence>
<feature type="coiled-coil region" evidence="4">
    <location>
        <begin position="157"/>
        <end position="187"/>
    </location>
</feature>
<keyword evidence="3" id="KW-0597">Phosphoprotein</keyword>
<dbReference type="InterPro" id="IPR003594">
    <property type="entry name" value="HATPase_dom"/>
</dbReference>
<dbReference type="Pfam" id="PF01590">
    <property type="entry name" value="GAF"/>
    <property type="match status" value="1"/>
</dbReference>
<dbReference type="RefSeq" id="WP_121917184.1">
    <property type="nucleotide sequence ID" value="NZ_REFV01000006.1"/>
</dbReference>
<dbReference type="EMBL" id="REFV01000006">
    <property type="protein sequence ID" value="RMB59546.1"/>
    <property type="molecule type" value="Genomic_DNA"/>
</dbReference>
<dbReference type="SUPFAM" id="SSF47384">
    <property type="entry name" value="Homodimeric domain of signal transducing histidine kinase"/>
    <property type="match status" value="1"/>
</dbReference>
<evidence type="ECO:0000256" key="2">
    <source>
        <dbReference type="ARBA" id="ARBA00012438"/>
    </source>
</evidence>
<dbReference type="Proteomes" id="UP000281985">
    <property type="component" value="Unassembled WGS sequence"/>
</dbReference>
<organism evidence="6 7">
    <name type="scientific">Dokdonia sinensis</name>
    <dbReference type="NCBI Taxonomy" id="2479847"/>
    <lineage>
        <taxon>Bacteria</taxon>
        <taxon>Pseudomonadati</taxon>
        <taxon>Bacteroidota</taxon>
        <taxon>Flavobacteriia</taxon>
        <taxon>Flavobacteriales</taxon>
        <taxon>Flavobacteriaceae</taxon>
        <taxon>Dokdonia</taxon>
    </lineage>
</organism>
<keyword evidence="4" id="KW-0175">Coiled coil</keyword>
<dbReference type="PANTHER" id="PTHR43102">
    <property type="entry name" value="SLR1143 PROTEIN"/>
    <property type="match status" value="1"/>
</dbReference>
<feature type="domain" description="Histidine kinase" evidence="5">
    <location>
        <begin position="187"/>
        <end position="398"/>
    </location>
</feature>
<dbReference type="SMART" id="SM00065">
    <property type="entry name" value="GAF"/>
    <property type="match status" value="1"/>
</dbReference>
<dbReference type="Pfam" id="PF00512">
    <property type="entry name" value="HisKA"/>
    <property type="match status" value="1"/>
</dbReference>
<dbReference type="OrthoDB" id="9811889at2"/>
<name>A0A3M0GQI9_9FLAO</name>
<accession>A0A3M0GQI9</accession>
<dbReference type="PROSITE" id="PS50109">
    <property type="entry name" value="HIS_KIN"/>
    <property type="match status" value="1"/>
</dbReference>
<keyword evidence="6" id="KW-0418">Kinase</keyword>
<dbReference type="InterPro" id="IPR004358">
    <property type="entry name" value="Sig_transdc_His_kin-like_C"/>
</dbReference>
<dbReference type="SUPFAM" id="SSF55874">
    <property type="entry name" value="ATPase domain of HSP90 chaperone/DNA topoisomerase II/histidine kinase"/>
    <property type="match status" value="1"/>
</dbReference>
<dbReference type="InterPro" id="IPR003018">
    <property type="entry name" value="GAF"/>
</dbReference>